<evidence type="ECO:0000313" key="4">
    <source>
        <dbReference type="Proteomes" id="UP000704529"/>
    </source>
</evidence>
<dbReference type="Proteomes" id="UP000584663">
    <property type="component" value="Unassembled WGS sequence"/>
</dbReference>
<dbReference type="EMBL" id="JAFHKU010000088">
    <property type="protein sequence ID" value="MBN3556880.1"/>
    <property type="molecule type" value="Genomic_DNA"/>
</dbReference>
<evidence type="ECO:0008006" key="5">
    <source>
        <dbReference type="Google" id="ProtNLM"/>
    </source>
</evidence>
<gene>
    <name evidence="1" type="ORF">GGQ89_003846</name>
    <name evidence="2" type="ORF">JYA60_01340</name>
</gene>
<evidence type="ECO:0000313" key="2">
    <source>
        <dbReference type="EMBL" id="MBN3556880.1"/>
    </source>
</evidence>
<reference evidence="2" key="2">
    <citation type="submission" date="2021-01" db="EMBL/GenBank/DDBJ databases">
        <title>Genome Sequencing of Type Strains.</title>
        <authorList>
            <person name="Lemaire J.F."/>
            <person name="Inderbitzin P."/>
            <person name="Collins S.B."/>
            <person name="Wespe N."/>
            <person name="Knight-Connoni V."/>
        </authorList>
    </citation>
    <scope>NUCLEOTIDE SEQUENCE</scope>
    <source>
        <strain evidence="2">DSM 14562</strain>
    </source>
</reference>
<dbReference type="RefSeq" id="WP_184106995.1">
    <property type="nucleotide sequence ID" value="NZ_JACHNX010000036.1"/>
</dbReference>
<evidence type="ECO:0000313" key="1">
    <source>
        <dbReference type="EMBL" id="MBB4611596.1"/>
    </source>
</evidence>
<dbReference type="Proteomes" id="UP000704529">
    <property type="component" value="Unassembled WGS sequence"/>
</dbReference>
<keyword evidence="3" id="KW-1185">Reference proteome</keyword>
<proteinExistence type="predicted"/>
<evidence type="ECO:0000313" key="3">
    <source>
        <dbReference type="Proteomes" id="UP000584663"/>
    </source>
</evidence>
<accession>A0AA40ZVQ8</accession>
<name>A0AA40ZVQ8_9SPHN</name>
<reference evidence="1 3" key="1">
    <citation type="submission" date="2020-08" db="EMBL/GenBank/DDBJ databases">
        <title>Genomic Encyclopedia of Type Strains, Phase IV (KMG-IV): sequencing the most valuable type-strain genomes for metagenomic binning, comparative biology and taxonomic classification.</title>
        <authorList>
            <person name="Goeker M."/>
        </authorList>
    </citation>
    <scope>NUCLEOTIDE SEQUENCE [LARGE SCALE GENOMIC DNA]</scope>
    <source>
        <strain evidence="1 3">DSM 14562</strain>
    </source>
</reference>
<sequence>MAWYRAGTVAVTNGSAVITGSGTAWVGNVQIGHAINLPDGRAYEVLSVDSNSQITLGSPYLGGAASGQAYSVQPNQGFAQTAASRLTDYMTQVAQYVAGPLAGRFGDGSLAAPGMSFSADQDTGIRRYGENGISIVAGGIDRFAADSSGGAVYGRLAISAPNSEVLRLLGNGGAGTRIIFADTISSAEIEHNGGSLRFKYAGAIEGFRLDTSGNLLVGTSSAVGGGHVVAKPATEGQVIAALSSTSTGSNSLIAYAVTQQGWPAAAAAVVAGRNSQTNRSINAGGTVNASGADYAEYMIKAAGCGIIAKGDVCGVDRDGKLTKTWADAISFVVKSTDPSLVGGDTWSAHLPARPEQADDEADDAFASRLTEWEALLEKARQCVDRIAFCGQVPCNVTGDFEVGDYIVAAASGAGIKAVAVKPDDIAFPQYMRRIGKVWAIRDGRAWIDVQHG</sequence>
<protein>
    <recommendedName>
        <fullName evidence="5">Peptidase S74 domain-containing protein</fullName>
    </recommendedName>
</protein>
<comment type="caution">
    <text evidence="2">The sequence shown here is derived from an EMBL/GenBank/DDBJ whole genome shotgun (WGS) entry which is preliminary data.</text>
</comment>
<organism evidence="2 4">
    <name type="scientific">Sphingomonas yabuuchiae</name>
    <dbReference type="NCBI Taxonomy" id="172044"/>
    <lineage>
        <taxon>Bacteria</taxon>
        <taxon>Pseudomonadati</taxon>
        <taxon>Pseudomonadota</taxon>
        <taxon>Alphaproteobacteria</taxon>
        <taxon>Sphingomonadales</taxon>
        <taxon>Sphingomonadaceae</taxon>
        <taxon>Sphingomonas</taxon>
    </lineage>
</organism>
<dbReference type="EMBL" id="JACHNX010000036">
    <property type="protein sequence ID" value="MBB4611596.1"/>
    <property type="molecule type" value="Genomic_DNA"/>
</dbReference>
<dbReference type="AlphaFoldDB" id="A0AA40ZVQ8"/>